<name>A0A1Y1S303_9SPIO</name>
<evidence type="ECO:0000313" key="2">
    <source>
        <dbReference type="EMBL" id="ORC37752.1"/>
    </source>
</evidence>
<dbReference type="PANTHER" id="PTHR43283:SF3">
    <property type="entry name" value="BETA-LACTAMASE FAMILY PROTEIN (AFU_ORTHOLOGUE AFUA_5G07500)"/>
    <property type="match status" value="1"/>
</dbReference>
<keyword evidence="3" id="KW-1185">Reference proteome</keyword>
<reference evidence="2 3" key="1">
    <citation type="submission" date="2017-03" db="EMBL/GenBank/DDBJ databases">
        <title>Draft Genome sequence of Marispirochaeta sp. strain JC444.</title>
        <authorList>
            <person name="Shivani Y."/>
            <person name="Subhash Y."/>
            <person name="Sasikala C."/>
            <person name="Ramana C."/>
        </authorList>
    </citation>
    <scope>NUCLEOTIDE SEQUENCE [LARGE SCALE GENOMIC DNA]</scope>
    <source>
        <strain evidence="2 3">JC444</strain>
    </source>
</reference>
<protein>
    <recommendedName>
        <fullName evidence="1">Beta-lactamase-related domain-containing protein</fullName>
    </recommendedName>
</protein>
<comment type="caution">
    <text evidence="2">The sequence shown here is derived from an EMBL/GenBank/DDBJ whole genome shotgun (WGS) entry which is preliminary data.</text>
</comment>
<evidence type="ECO:0000259" key="1">
    <source>
        <dbReference type="Pfam" id="PF00144"/>
    </source>
</evidence>
<dbReference type="PANTHER" id="PTHR43283">
    <property type="entry name" value="BETA-LACTAMASE-RELATED"/>
    <property type="match status" value="1"/>
</dbReference>
<dbReference type="InterPro" id="IPR001466">
    <property type="entry name" value="Beta-lactam-related"/>
</dbReference>
<gene>
    <name evidence="2" type="ORF">B4O97_01760</name>
</gene>
<proteinExistence type="predicted"/>
<dbReference type="InterPro" id="IPR012338">
    <property type="entry name" value="Beta-lactam/transpept-like"/>
</dbReference>
<dbReference type="SUPFAM" id="SSF56601">
    <property type="entry name" value="beta-lactamase/transpeptidase-like"/>
    <property type="match status" value="1"/>
</dbReference>
<evidence type="ECO:0000313" key="3">
    <source>
        <dbReference type="Proteomes" id="UP000192343"/>
    </source>
</evidence>
<dbReference type="InterPro" id="IPR050789">
    <property type="entry name" value="Diverse_Enzym_Activities"/>
</dbReference>
<dbReference type="EMBL" id="MWQY01000002">
    <property type="protein sequence ID" value="ORC37752.1"/>
    <property type="molecule type" value="Genomic_DNA"/>
</dbReference>
<dbReference type="RefSeq" id="WP_083047718.1">
    <property type="nucleotide sequence ID" value="NZ_MWQY01000002.1"/>
</dbReference>
<feature type="domain" description="Beta-lactamase-related" evidence="1">
    <location>
        <begin position="46"/>
        <end position="340"/>
    </location>
</feature>
<dbReference type="Gene3D" id="3.40.710.10">
    <property type="entry name" value="DD-peptidase/beta-lactamase superfamily"/>
    <property type="match status" value="1"/>
</dbReference>
<dbReference type="Pfam" id="PF00144">
    <property type="entry name" value="Beta-lactamase"/>
    <property type="match status" value="1"/>
</dbReference>
<dbReference type="AlphaFoldDB" id="A0A1Y1S303"/>
<dbReference type="OrthoDB" id="9803467at2"/>
<organism evidence="2 3">
    <name type="scientific">Marispirochaeta aestuarii</name>
    <dbReference type="NCBI Taxonomy" id="1963862"/>
    <lineage>
        <taxon>Bacteria</taxon>
        <taxon>Pseudomonadati</taxon>
        <taxon>Spirochaetota</taxon>
        <taxon>Spirochaetia</taxon>
        <taxon>Spirochaetales</taxon>
        <taxon>Spirochaetaceae</taxon>
        <taxon>Marispirochaeta</taxon>
    </lineage>
</organism>
<accession>A0A1Y1S303</accession>
<dbReference type="STRING" id="1963862.B4O97_01760"/>
<sequence>MKEEDVQNRIESLFRNQVRNDGRVKNAYLLVDSDKLNIHLNAAAGTTDGSKAHIGQPNHLASVGKLFTAALIGILHERGQLDYDDPVGRYLDADLMRSLHVFKGKDYSDQITIRHLLMQTSGLNDVFYHLWKKKMENPDFRISPRGAIIWGKENLQPKAVPGGRHFYTDTNYFLLGLIIESITKKGFHEVMHELIFKPLDMEHAWLYGLSEPETASDYPTARLYIKGHDLLSIEGIHEIDYAGGSVIAPLKDFLSFMKALVGHRIVKKETLDRMIEDDIPMGFPILGFNYGYSIWKTGTIPLILPREYYCWGCVGVTGAFMFYHPGTESFIIGTFNDFSWRGKALRFMAGKVIKELLQYQEKKGIKTSYS</sequence>
<dbReference type="Proteomes" id="UP000192343">
    <property type="component" value="Unassembled WGS sequence"/>
</dbReference>